<dbReference type="PROSITE" id="PS50005">
    <property type="entry name" value="TPR"/>
    <property type="match status" value="1"/>
</dbReference>
<protein>
    <submittedName>
        <fullName evidence="2">Tetratricopeptide repeat-containing protein</fullName>
    </submittedName>
</protein>
<evidence type="ECO:0000313" key="3">
    <source>
        <dbReference type="Proteomes" id="UP000186684"/>
    </source>
</evidence>
<dbReference type="OrthoDB" id="6193797at2"/>
<organism evidence="2 3">
    <name type="scientific">Roseivivax lentus</name>
    <dbReference type="NCBI Taxonomy" id="633194"/>
    <lineage>
        <taxon>Bacteria</taxon>
        <taxon>Pseudomonadati</taxon>
        <taxon>Pseudomonadota</taxon>
        <taxon>Alphaproteobacteria</taxon>
        <taxon>Rhodobacterales</taxon>
        <taxon>Roseobacteraceae</taxon>
        <taxon>Roseivivax</taxon>
    </lineage>
</organism>
<feature type="repeat" description="TPR" evidence="1">
    <location>
        <begin position="204"/>
        <end position="237"/>
    </location>
</feature>
<dbReference type="Proteomes" id="UP000186684">
    <property type="component" value="Unassembled WGS sequence"/>
</dbReference>
<dbReference type="InterPro" id="IPR011990">
    <property type="entry name" value="TPR-like_helical_dom_sf"/>
</dbReference>
<dbReference type="RefSeq" id="WP_076449365.1">
    <property type="nucleotide sequence ID" value="NZ_FTOQ01000011.1"/>
</dbReference>
<keyword evidence="1" id="KW-0802">TPR repeat</keyword>
<gene>
    <name evidence="2" type="ORF">SAMN05421759_11147</name>
</gene>
<accession>A0A1N7NZ90</accession>
<dbReference type="Gene3D" id="1.25.40.10">
    <property type="entry name" value="Tetratricopeptide repeat domain"/>
    <property type="match status" value="1"/>
</dbReference>
<dbReference type="EMBL" id="FTOQ01000011">
    <property type="protein sequence ID" value="SIT03529.1"/>
    <property type="molecule type" value="Genomic_DNA"/>
</dbReference>
<name>A0A1N7NZ90_9RHOB</name>
<evidence type="ECO:0000256" key="1">
    <source>
        <dbReference type="PROSITE-ProRule" id="PRU00339"/>
    </source>
</evidence>
<dbReference type="AlphaFoldDB" id="A0A1N7NZ90"/>
<evidence type="ECO:0000313" key="2">
    <source>
        <dbReference type="EMBL" id="SIT03529.1"/>
    </source>
</evidence>
<dbReference type="Pfam" id="PF13432">
    <property type="entry name" value="TPR_16"/>
    <property type="match status" value="1"/>
</dbReference>
<dbReference type="InterPro" id="IPR019734">
    <property type="entry name" value="TPR_rpt"/>
</dbReference>
<sequence length="288" mass="31518">MIDTDLLDGFVEAVNGVVGSGKERASVRISELAKKDPGEPAFQLALAMLAGFSNDFYAAQGDVARHLDAAEADLSEKRVEMTEMNDPHLRFADAMLTVLRIQSQMIAMRDKAALALREMRRSSQAIREEKEFFATLLAMLEALNMMGLTTTSKRGRTELEKLIDSDAIGDFASFALTYAYRQDGEPDRAQEVAERLSRKHPRSVVVHELLGSIAAQRGDRDAAVEHYRNAVEAAPNSIGALIGLSFALSRAGDNDAGRESAEKAIALDKTGRYHPYTSNALLQSTARQ</sequence>
<reference evidence="3" key="1">
    <citation type="submission" date="2017-01" db="EMBL/GenBank/DDBJ databases">
        <authorList>
            <person name="Varghese N."/>
            <person name="Submissions S."/>
        </authorList>
    </citation>
    <scope>NUCLEOTIDE SEQUENCE [LARGE SCALE GENOMIC DNA]</scope>
    <source>
        <strain evidence="3">DSM 29430</strain>
    </source>
</reference>
<dbReference type="SUPFAM" id="SSF48452">
    <property type="entry name" value="TPR-like"/>
    <property type="match status" value="1"/>
</dbReference>
<dbReference type="STRING" id="633194.SAMN05421759_11147"/>
<keyword evidence="3" id="KW-1185">Reference proteome</keyword>
<proteinExistence type="predicted"/>